<accession>A0ABD3EG20</accession>
<sequence length="414" mass="47410">MDGWIKAESYNVQKQYFEQRKRQQLQQTVGLESYADRRPSCIENSRSLDILSLVNVSAAAQGSETCCLNEDKSEDHDFTLDHQYILPYQAMLDDEGLHVDQTEINEERALSSYGTEAEYSDKVSSHLPDYNEDLVGSGNKKLDPSKLSVSHSEISLMDLLSDSGANNNAEEYSTHMQEPHVAFSIAGLGKVEQETPPHSPKIPGRFTPNMDVVRQEDGFSPYDSPIEQTFLSKDTMDIIDNPNMMFSNRRCSSPFNWGGSNSQVSFENDELVYNIRDSRRNIWDDFCPSYLDDSIDDLGERETFCKNWANQRSVPYEDYFRNSDLWKQSVSFDGWNLQKKRFSAERSENIDIRELPVPYPKHQTTGDLSYEIHNTRYSAITIDDDVKEAVNHFVREDNSESLSLLSRGDATRKS</sequence>
<protein>
    <submittedName>
        <fullName evidence="1">Uncharacterized protein</fullName>
    </submittedName>
</protein>
<gene>
    <name evidence="1" type="ORF">CASFOL_002921</name>
</gene>
<dbReference type="EMBL" id="JAVIJP010000005">
    <property type="protein sequence ID" value="KAL3653240.1"/>
    <property type="molecule type" value="Genomic_DNA"/>
</dbReference>
<dbReference type="PANTHER" id="PTHR37722:SF2">
    <property type="entry name" value="OS01G0167700 PROTEIN"/>
    <property type="match status" value="1"/>
</dbReference>
<dbReference type="Proteomes" id="UP001632038">
    <property type="component" value="Unassembled WGS sequence"/>
</dbReference>
<evidence type="ECO:0000313" key="2">
    <source>
        <dbReference type="Proteomes" id="UP001632038"/>
    </source>
</evidence>
<keyword evidence="2" id="KW-1185">Reference proteome</keyword>
<evidence type="ECO:0000313" key="1">
    <source>
        <dbReference type="EMBL" id="KAL3653240.1"/>
    </source>
</evidence>
<organism evidence="1 2">
    <name type="scientific">Castilleja foliolosa</name>
    <dbReference type="NCBI Taxonomy" id="1961234"/>
    <lineage>
        <taxon>Eukaryota</taxon>
        <taxon>Viridiplantae</taxon>
        <taxon>Streptophyta</taxon>
        <taxon>Embryophyta</taxon>
        <taxon>Tracheophyta</taxon>
        <taxon>Spermatophyta</taxon>
        <taxon>Magnoliopsida</taxon>
        <taxon>eudicotyledons</taxon>
        <taxon>Gunneridae</taxon>
        <taxon>Pentapetalae</taxon>
        <taxon>asterids</taxon>
        <taxon>lamiids</taxon>
        <taxon>Lamiales</taxon>
        <taxon>Orobanchaceae</taxon>
        <taxon>Pedicularideae</taxon>
        <taxon>Castillejinae</taxon>
        <taxon>Castilleja</taxon>
    </lineage>
</organism>
<comment type="caution">
    <text evidence="1">The sequence shown here is derived from an EMBL/GenBank/DDBJ whole genome shotgun (WGS) entry which is preliminary data.</text>
</comment>
<dbReference type="AlphaFoldDB" id="A0ABD3EG20"/>
<dbReference type="PANTHER" id="PTHR37722">
    <property type="entry name" value="OS01G0167700 PROTEIN"/>
    <property type="match status" value="1"/>
</dbReference>
<proteinExistence type="predicted"/>
<name>A0ABD3EG20_9LAMI</name>
<reference evidence="2" key="1">
    <citation type="journal article" date="2024" name="IScience">
        <title>Strigolactones Initiate the Formation of Haustorium-like Structures in Castilleja.</title>
        <authorList>
            <person name="Buerger M."/>
            <person name="Peterson D."/>
            <person name="Chory J."/>
        </authorList>
    </citation>
    <scope>NUCLEOTIDE SEQUENCE [LARGE SCALE GENOMIC DNA]</scope>
</reference>